<gene>
    <name evidence="2" type="ORF">OKIT_0407</name>
</gene>
<dbReference type="Proteomes" id="UP000004959">
    <property type="component" value="Chromosome"/>
</dbReference>
<dbReference type="PATRIC" id="fig|1045004.4.peg.406"/>
<sequence length="66" mass="7730">MVSIPYFWLKYVSALSSYSVCYLVATVSRRLRNERAYFAAHFDLFDLHKLGKQIQDTNYKGIALHI</sequence>
<keyword evidence="1" id="KW-0812">Transmembrane</keyword>
<keyword evidence="1" id="KW-1133">Transmembrane helix</keyword>
<evidence type="ECO:0000313" key="2">
    <source>
        <dbReference type="EMBL" id="EHN58528.1"/>
    </source>
</evidence>
<reference evidence="2 3" key="1">
    <citation type="journal article" date="2012" name="PLoS ONE">
        <title>Functional divergence in the genus oenococcus as predicted by genome sequencing of the newly-described species, Oenococcus kitaharae.</title>
        <authorList>
            <person name="Borneman A.R."/>
            <person name="McCarthy J.M."/>
            <person name="Chambers P.J."/>
            <person name="Bartowsky E.J."/>
        </authorList>
    </citation>
    <scope>NUCLEOTIDE SEQUENCE [LARGE SCALE GENOMIC DNA]</scope>
    <source>
        <strain evidence="3">DSM17330</strain>
    </source>
</reference>
<feature type="transmembrane region" description="Helical" evidence="1">
    <location>
        <begin position="6"/>
        <end position="25"/>
    </location>
</feature>
<accession>G9WEW8</accession>
<comment type="caution">
    <text evidence="2">The sequence shown here is derived from an EMBL/GenBank/DDBJ whole genome shotgun (WGS) entry which is preliminary data.</text>
</comment>
<dbReference type="HOGENOM" id="CLU_2826899_0_0_9"/>
<name>G9WEW8_9LACO</name>
<evidence type="ECO:0000256" key="1">
    <source>
        <dbReference type="SAM" id="Phobius"/>
    </source>
</evidence>
<protein>
    <submittedName>
        <fullName evidence="2">Uncharacterized protein</fullName>
    </submittedName>
</protein>
<dbReference type="AlphaFoldDB" id="G9WEW8"/>
<keyword evidence="1" id="KW-0472">Membrane</keyword>
<keyword evidence="3" id="KW-1185">Reference proteome</keyword>
<organism evidence="2 3">
    <name type="scientific">Oenococcus kitaharae DSM 17330</name>
    <dbReference type="NCBI Taxonomy" id="1045004"/>
    <lineage>
        <taxon>Bacteria</taxon>
        <taxon>Bacillati</taxon>
        <taxon>Bacillota</taxon>
        <taxon>Bacilli</taxon>
        <taxon>Lactobacillales</taxon>
        <taxon>Lactobacillaceae</taxon>
        <taxon>Oenococcus</taxon>
    </lineage>
</organism>
<proteinExistence type="predicted"/>
<evidence type="ECO:0000313" key="3">
    <source>
        <dbReference type="Proteomes" id="UP000004959"/>
    </source>
</evidence>
<dbReference type="EMBL" id="AFVZ01000001">
    <property type="protein sequence ID" value="EHN58528.1"/>
    <property type="molecule type" value="Genomic_DNA"/>
</dbReference>